<proteinExistence type="predicted"/>
<protein>
    <submittedName>
        <fullName evidence="2">Uncharacterized protein</fullName>
    </submittedName>
</protein>
<feature type="region of interest" description="Disordered" evidence="1">
    <location>
        <begin position="62"/>
        <end position="84"/>
    </location>
</feature>
<evidence type="ECO:0000313" key="2">
    <source>
        <dbReference type="EMBL" id="CAD8405846.1"/>
    </source>
</evidence>
<dbReference type="AlphaFoldDB" id="A0A7S0BWY2"/>
<accession>A0A7S0BWY2</accession>
<sequence>MELALTAEQTISIEKDREKNGENEEALPTKKLLMDHKQEKATLLQKVVCEHCYRQFPSHAVAEEHEKKTCPRNPSSAHVADPYHLSSIYREIKPPPCPG</sequence>
<organism evidence="2">
    <name type="scientific">Proboscia inermis</name>
    <dbReference type="NCBI Taxonomy" id="420281"/>
    <lineage>
        <taxon>Eukaryota</taxon>
        <taxon>Sar</taxon>
        <taxon>Stramenopiles</taxon>
        <taxon>Ochrophyta</taxon>
        <taxon>Bacillariophyta</taxon>
        <taxon>Coscinodiscophyceae</taxon>
        <taxon>Rhizosoleniophycidae</taxon>
        <taxon>Rhizosoleniales</taxon>
        <taxon>Rhizosoleniaceae</taxon>
        <taxon>Proboscia</taxon>
    </lineage>
</organism>
<dbReference type="EMBL" id="HBEL01004149">
    <property type="protein sequence ID" value="CAD8405846.1"/>
    <property type="molecule type" value="Transcribed_RNA"/>
</dbReference>
<name>A0A7S0BWY2_9STRA</name>
<reference evidence="2" key="1">
    <citation type="submission" date="2021-01" db="EMBL/GenBank/DDBJ databases">
        <authorList>
            <person name="Corre E."/>
            <person name="Pelletier E."/>
            <person name="Niang G."/>
            <person name="Scheremetjew M."/>
            <person name="Finn R."/>
            <person name="Kale V."/>
            <person name="Holt S."/>
            <person name="Cochrane G."/>
            <person name="Meng A."/>
            <person name="Brown T."/>
            <person name="Cohen L."/>
        </authorList>
    </citation>
    <scope>NUCLEOTIDE SEQUENCE</scope>
    <source>
        <strain evidence="2">CCAP1064/1</strain>
    </source>
</reference>
<evidence type="ECO:0000256" key="1">
    <source>
        <dbReference type="SAM" id="MobiDB-lite"/>
    </source>
</evidence>
<gene>
    <name evidence="2" type="ORF">PINE0816_LOCUS1961</name>
</gene>